<keyword evidence="1" id="KW-0812">Transmembrane</keyword>
<dbReference type="Proteomes" id="UP000326202">
    <property type="component" value="Chromosome"/>
</dbReference>
<sequence length="64" mass="7047">MGSASSWVLSGLVALMGLVGLFVAARGGHSMPYWGGLVFFIFAVLFVFYMIKRGFDHAEHRNSH</sequence>
<protein>
    <submittedName>
        <fullName evidence="2">Uncharacterized protein</fullName>
    </submittedName>
</protein>
<gene>
    <name evidence="2" type="ORF">FRZ44_05260</name>
</gene>
<evidence type="ECO:0000313" key="2">
    <source>
        <dbReference type="EMBL" id="QEX15245.1"/>
    </source>
</evidence>
<dbReference type="KEGG" id="htq:FRZ44_05260"/>
<keyword evidence="3" id="KW-1185">Reference proteome</keyword>
<proteinExistence type="predicted"/>
<dbReference type="AlphaFoldDB" id="A0A5J6MFL5"/>
<evidence type="ECO:0000313" key="3">
    <source>
        <dbReference type="Proteomes" id="UP000326202"/>
    </source>
</evidence>
<feature type="transmembrane region" description="Helical" evidence="1">
    <location>
        <begin position="7"/>
        <end position="25"/>
    </location>
</feature>
<dbReference type="EMBL" id="CP042906">
    <property type="protein sequence ID" value="QEX15245.1"/>
    <property type="molecule type" value="Genomic_DNA"/>
</dbReference>
<keyword evidence="1" id="KW-1133">Transmembrane helix</keyword>
<reference evidence="2 3" key="1">
    <citation type="submission" date="2019-08" db="EMBL/GenBank/DDBJ databases">
        <title>Hyperibacter terrae gen. nov., sp. nov. and Hyperibacter viscosus sp. nov., two new members in the family Rhodospirillaceae isolated from the rhizosphere of Hypericum perforatum.</title>
        <authorList>
            <person name="Noviana Z."/>
        </authorList>
    </citation>
    <scope>NUCLEOTIDE SEQUENCE [LARGE SCALE GENOMIC DNA]</scope>
    <source>
        <strain evidence="2 3">R5913</strain>
    </source>
</reference>
<accession>A0A5J6MFL5</accession>
<dbReference type="OrthoDB" id="7376533at2"/>
<organism evidence="2 3">
    <name type="scientific">Hypericibacter terrae</name>
    <dbReference type="NCBI Taxonomy" id="2602015"/>
    <lineage>
        <taxon>Bacteria</taxon>
        <taxon>Pseudomonadati</taxon>
        <taxon>Pseudomonadota</taxon>
        <taxon>Alphaproteobacteria</taxon>
        <taxon>Rhodospirillales</taxon>
        <taxon>Dongiaceae</taxon>
        <taxon>Hypericibacter</taxon>
    </lineage>
</organism>
<feature type="transmembrane region" description="Helical" evidence="1">
    <location>
        <begin position="31"/>
        <end position="51"/>
    </location>
</feature>
<keyword evidence="1" id="KW-0472">Membrane</keyword>
<name>A0A5J6MFL5_9PROT</name>
<evidence type="ECO:0000256" key="1">
    <source>
        <dbReference type="SAM" id="Phobius"/>
    </source>
</evidence>
<dbReference type="RefSeq" id="WP_151175717.1">
    <property type="nucleotide sequence ID" value="NZ_CP042906.1"/>
</dbReference>